<sequence length="302" mass="33541">MSKKILITGGTGLIGKSLSTLLLSHGHEVSVLSRSKKSDGSIQFFEWDIEKGYIEEGALDVDFVIHLAGAGVADKRWTDDRKKAILESRLQSTALLKKELSKIKGKRPGYIGASAIGIYGNQDDHALSEEEVSQDRSDFLVDVVHQWEEAHRSLQSEVSSLAIIRIGIVLSTEGGALKPMLIPFNFRMGNYFGDGSQVFSWIHINDLCRIFTFIIEHSLDGVYNGVAPHPVNGKELVRSIAESKPGPFVQFGVPEFMLKLIFGEMSEAILMSSKVSADKILDQKFHFEFDEINPAIKNLLHR</sequence>
<dbReference type="RefSeq" id="WP_235294253.1">
    <property type="nucleotide sequence ID" value="NZ_BSOH01000021.1"/>
</dbReference>
<gene>
    <name evidence="4" type="ORF">GCM10007940_32390</name>
</gene>
<feature type="domain" description="DUF1731" evidence="3">
    <location>
        <begin position="253"/>
        <end position="299"/>
    </location>
</feature>
<dbReference type="EMBL" id="BSOH01000021">
    <property type="protein sequence ID" value="GLR18623.1"/>
    <property type="molecule type" value="Genomic_DNA"/>
</dbReference>
<keyword evidence="5" id="KW-1185">Reference proteome</keyword>
<evidence type="ECO:0000313" key="5">
    <source>
        <dbReference type="Proteomes" id="UP001156666"/>
    </source>
</evidence>
<dbReference type="InterPro" id="IPR036291">
    <property type="entry name" value="NAD(P)-bd_dom_sf"/>
</dbReference>
<feature type="domain" description="NAD-dependent epimerase/dehydratase" evidence="2">
    <location>
        <begin position="5"/>
        <end position="218"/>
    </location>
</feature>
<accession>A0AA37SPZ2</accession>
<evidence type="ECO:0000259" key="3">
    <source>
        <dbReference type="Pfam" id="PF08338"/>
    </source>
</evidence>
<comment type="caution">
    <text evidence="4">The sequence shown here is derived from an EMBL/GenBank/DDBJ whole genome shotgun (WGS) entry which is preliminary data.</text>
</comment>
<dbReference type="InterPro" id="IPR013549">
    <property type="entry name" value="DUF1731"/>
</dbReference>
<reference evidence="4" key="1">
    <citation type="journal article" date="2014" name="Int. J. Syst. Evol. Microbiol.">
        <title>Complete genome sequence of Corynebacterium casei LMG S-19264T (=DSM 44701T), isolated from a smear-ripened cheese.</title>
        <authorList>
            <consortium name="US DOE Joint Genome Institute (JGI-PGF)"/>
            <person name="Walter F."/>
            <person name="Albersmeier A."/>
            <person name="Kalinowski J."/>
            <person name="Ruckert C."/>
        </authorList>
    </citation>
    <scope>NUCLEOTIDE SEQUENCE</scope>
    <source>
        <strain evidence="4">NBRC 108769</strain>
    </source>
</reference>
<dbReference type="SUPFAM" id="SSF51735">
    <property type="entry name" value="NAD(P)-binding Rossmann-fold domains"/>
    <property type="match status" value="1"/>
</dbReference>
<dbReference type="InterPro" id="IPR001509">
    <property type="entry name" value="Epimerase_deHydtase"/>
</dbReference>
<evidence type="ECO:0000256" key="1">
    <source>
        <dbReference type="ARBA" id="ARBA00009353"/>
    </source>
</evidence>
<dbReference type="AlphaFoldDB" id="A0AA37SPZ2"/>
<dbReference type="Pfam" id="PF01370">
    <property type="entry name" value="Epimerase"/>
    <property type="match status" value="1"/>
</dbReference>
<dbReference type="Proteomes" id="UP001156666">
    <property type="component" value="Unassembled WGS sequence"/>
</dbReference>
<organism evidence="4 5">
    <name type="scientific">Portibacter lacus</name>
    <dbReference type="NCBI Taxonomy" id="1099794"/>
    <lineage>
        <taxon>Bacteria</taxon>
        <taxon>Pseudomonadati</taxon>
        <taxon>Bacteroidota</taxon>
        <taxon>Saprospiria</taxon>
        <taxon>Saprospirales</taxon>
        <taxon>Haliscomenobacteraceae</taxon>
        <taxon>Portibacter</taxon>
    </lineage>
</organism>
<comment type="similarity">
    <text evidence="1">Belongs to the NAD(P)-dependent epimerase/dehydratase family. SDR39U1 subfamily.</text>
</comment>
<dbReference type="PANTHER" id="PTHR11092">
    <property type="entry name" value="SUGAR NUCLEOTIDE EPIMERASE RELATED"/>
    <property type="match status" value="1"/>
</dbReference>
<name>A0AA37SPZ2_9BACT</name>
<dbReference type="NCBIfam" id="TIGR01777">
    <property type="entry name" value="yfcH"/>
    <property type="match status" value="1"/>
</dbReference>
<protein>
    <submittedName>
        <fullName evidence="4">NAD-dependent epimerase</fullName>
    </submittedName>
</protein>
<dbReference type="Gene3D" id="3.40.50.720">
    <property type="entry name" value="NAD(P)-binding Rossmann-like Domain"/>
    <property type="match status" value="1"/>
</dbReference>
<proteinExistence type="inferred from homology"/>
<evidence type="ECO:0000259" key="2">
    <source>
        <dbReference type="Pfam" id="PF01370"/>
    </source>
</evidence>
<dbReference type="Pfam" id="PF08338">
    <property type="entry name" value="DUF1731"/>
    <property type="match status" value="1"/>
</dbReference>
<dbReference type="InterPro" id="IPR010099">
    <property type="entry name" value="SDR39U1"/>
</dbReference>
<reference evidence="4" key="2">
    <citation type="submission" date="2023-01" db="EMBL/GenBank/DDBJ databases">
        <title>Draft genome sequence of Portibacter lacus strain NBRC 108769.</title>
        <authorList>
            <person name="Sun Q."/>
            <person name="Mori K."/>
        </authorList>
    </citation>
    <scope>NUCLEOTIDE SEQUENCE</scope>
    <source>
        <strain evidence="4">NBRC 108769</strain>
    </source>
</reference>
<evidence type="ECO:0000313" key="4">
    <source>
        <dbReference type="EMBL" id="GLR18623.1"/>
    </source>
</evidence>
<dbReference type="PANTHER" id="PTHR11092:SF0">
    <property type="entry name" value="EPIMERASE FAMILY PROTEIN SDR39U1"/>
    <property type="match status" value="1"/>
</dbReference>